<dbReference type="InterPro" id="IPR000182">
    <property type="entry name" value="GNAT_dom"/>
</dbReference>
<dbReference type="Gene3D" id="3.40.630.30">
    <property type="match status" value="1"/>
</dbReference>
<protein>
    <submittedName>
        <fullName evidence="2">GNAT family N-acetyltransferase</fullName>
    </submittedName>
</protein>
<dbReference type="InterPro" id="IPR051531">
    <property type="entry name" value="N-acetyltransferase"/>
</dbReference>
<comment type="caution">
    <text evidence="2">The sequence shown here is derived from an EMBL/GenBank/DDBJ whole genome shotgun (WGS) entry which is preliminary data.</text>
</comment>
<dbReference type="PROSITE" id="PS51186">
    <property type="entry name" value="GNAT"/>
    <property type="match status" value="1"/>
</dbReference>
<feature type="domain" description="N-acetyltransferase" evidence="1">
    <location>
        <begin position="14"/>
        <end position="175"/>
    </location>
</feature>
<dbReference type="SUPFAM" id="SSF55729">
    <property type="entry name" value="Acyl-CoA N-acyltransferases (Nat)"/>
    <property type="match status" value="1"/>
</dbReference>
<evidence type="ECO:0000259" key="1">
    <source>
        <dbReference type="PROSITE" id="PS51186"/>
    </source>
</evidence>
<dbReference type="AlphaFoldDB" id="A0A9X3F0C4"/>
<dbReference type="PANTHER" id="PTHR43792">
    <property type="entry name" value="GNAT FAMILY, PUTATIVE (AFU_ORTHOLOGUE AFUA_3G00765)-RELATED-RELATED"/>
    <property type="match status" value="1"/>
</dbReference>
<dbReference type="GO" id="GO:0016747">
    <property type="term" value="F:acyltransferase activity, transferring groups other than amino-acyl groups"/>
    <property type="evidence" value="ECO:0007669"/>
    <property type="project" value="InterPro"/>
</dbReference>
<dbReference type="RefSeq" id="WP_267771740.1">
    <property type="nucleotide sequence ID" value="NZ_JAPNKE010000002.1"/>
</dbReference>
<sequence length="178" mass="19900">MSEETDCFMTTARLQIRRFREEDAAILAAYRADPEVARYQGWTEFDEAGAREFIAGLRAGRPGVPGVWYQFALALLSEGTLIGDVGLRLIAGEPTTADIGYTLMTRQQGRGLASEAVRAVCDYASSQLGVRRIQATVDDRNTRSLALVRRLGWREEAAVETIWRGEHCVDRIFVLSRE</sequence>
<accession>A0A9X3F0C4</accession>
<name>A0A9X3F0C4_9BACT</name>
<dbReference type="InterPro" id="IPR016181">
    <property type="entry name" value="Acyl_CoA_acyltransferase"/>
</dbReference>
<dbReference type="Proteomes" id="UP001150924">
    <property type="component" value="Unassembled WGS sequence"/>
</dbReference>
<evidence type="ECO:0000313" key="3">
    <source>
        <dbReference type="Proteomes" id="UP001150924"/>
    </source>
</evidence>
<reference evidence="2" key="1">
    <citation type="submission" date="2022-11" db="EMBL/GenBank/DDBJ databases">
        <title>Minimal conservation of predation-associated metabolite biosynthetic gene clusters underscores biosynthetic potential of Myxococcota including descriptions for ten novel species: Archangium lansinium sp. nov., Myxococcus landrumus sp. nov., Nannocystis bai.</title>
        <authorList>
            <person name="Ahearne A."/>
            <person name="Stevens C."/>
            <person name="Phillips K."/>
        </authorList>
    </citation>
    <scope>NUCLEOTIDE SEQUENCE</scope>
    <source>
        <strain evidence="2">Na p29</strain>
    </source>
</reference>
<evidence type="ECO:0000313" key="2">
    <source>
        <dbReference type="EMBL" id="MCY1009081.1"/>
    </source>
</evidence>
<organism evidence="2 3">
    <name type="scientific">Nannocystis pusilla</name>
    <dbReference type="NCBI Taxonomy" id="889268"/>
    <lineage>
        <taxon>Bacteria</taxon>
        <taxon>Pseudomonadati</taxon>
        <taxon>Myxococcota</taxon>
        <taxon>Polyangia</taxon>
        <taxon>Nannocystales</taxon>
        <taxon>Nannocystaceae</taxon>
        <taxon>Nannocystis</taxon>
    </lineage>
</organism>
<dbReference type="EMBL" id="JAPNKE010000002">
    <property type="protein sequence ID" value="MCY1009081.1"/>
    <property type="molecule type" value="Genomic_DNA"/>
</dbReference>
<gene>
    <name evidence="2" type="ORF">OV079_26670</name>
</gene>
<proteinExistence type="predicted"/>
<dbReference type="Pfam" id="PF13302">
    <property type="entry name" value="Acetyltransf_3"/>
    <property type="match status" value="1"/>
</dbReference>
<dbReference type="PANTHER" id="PTHR43792:SF1">
    <property type="entry name" value="N-ACETYLTRANSFERASE DOMAIN-CONTAINING PROTEIN"/>
    <property type="match status" value="1"/>
</dbReference>
<keyword evidence="3" id="KW-1185">Reference proteome</keyword>